<evidence type="ECO:0000256" key="5">
    <source>
        <dbReference type="ARBA" id="ARBA00022771"/>
    </source>
</evidence>
<dbReference type="GeneID" id="10531346"/>
<dbReference type="PANTHER" id="PTHR14738">
    <property type="entry name" value="ZINC FINGER CCCH DOMAIN-CONTAINING PROTEIN 14"/>
    <property type="match status" value="1"/>
</dbReference>
<evidence type="ECO:0000256" key="2">
    <source>
        <dbReference type="ARBA" id="ARBA00008423"/>
    </source>
</evidence>
<feature type="compositionally biased region" description="Low complexity" evidence="8">
    <location>
        <begin position="707"/>
        <end position="725"/>
    </location>
</feature>
<feature type="compositionally biased region" description="Polar residues" evidence="8">
    <location>
        <begin position="731"/>
        <end position="742"/>
    </location>
</feature>
<dbReference type="OrthoDB" id="438553at2759"/>
<feature type="compositionally biased region" description="Polar residues" evidence="8">
    <location>
        <begin position="163"/>
        <end position="172"/>
    </location>
</feature>
<feature type="compositionally biased region" description="Polar residues" evidence="8">
    <location>
        <begin position="319"/>
        <end position="338"/>
    </location>
</feature>
<dbReference type="AlphaFoldDB" id="E3K5U7"/>
<dbReference type="EMBL" id="DS178273">
    <property type="protein sequence ID" value="EFP79518.1"/>
    <property type="molecule type" value="Genomic_DNA"/>
</dbReference>
<dbReference type="Gene3D" id="1.10.340.40">
    <property type="entry name" value="Nuclear abundant poly(A) RNA-bind protein 2, N-terminal domain"/>
    <property type="match status" value="1"/>
</dbReference>
<dbReference type="OMA" id="CPYAHQS"/>
<feature type="compositionally biased region" description="Basic and acidic residues" evidence="8">
    <location>
        <begin position="118"/>
        <end position="133"/>
    </location>
</feature>
<feature type="compositionally biased region" description="Gly residues" evidence="8">
    <location>
        <begin position="674"/>
        <end position="683"/>
    </location>
</feature>
<dbReference type="PANTHER" id="PTHR14738:SF29">
    <property type="entry name" value="ZINC FINGER CCCH DOMAIN-CONTAINING PROTEIN 14"/>
    <property type="match status" value="1"/>
</dbReference>
<dbReference type="GO" id="GO:0008270">
    <property type="term" value="F:zinc ion binding"/>
    <property type="evidence" value="ECO:0007669"/>
    <property type="project" value="UniProtKB-KW"/>
</dbReference>
<evidence type="ECO:0000313" key="9">
    <source>
        <dbReference type="EMBL" id="EFP79518.1"/>
    </source>
</evidence>
<dbReference type="HOGENOM" id="CLU_362131_0_0_1"/>
<name>E3K5U7_PUCGT</name>
<sequence>MSRPEIVMQTPAAKKLEAEVQRKLAEYSYSTADDVVMAEYVVVMLANAKTPDQITAELSELIGEDMYDPAFTTWLFEEVARQYGIPQSNSNPPLSPTETQDNKSFSANNNNNNNNNNHDNENDNHQSLDDAGDKIQTVNDSRDHQQINNYNRPGPIKRAVHPTNPNRPITHTNNNNNNNSNNNSSNNRLSQPGGLFSQAVTGIKRSGPNDLIRDTPPHRRLRQDDYPSGPLSTGPRSSDRNPRDQHWNGMISDRRDLSNGQRPPTNFPIGHPMGAESAAKSILERVGVSVNPHHPFQSTGFPRGYDQHQQPFRRPNDLGHNNGTAPSQQQMFYGSPSSYPLPLLPPHPFQQQHFNPHNSPNGPTPQLFLANGQPYIPSHPFQIPGSGPNPIYPYPAIQHPSPNNQSKKNNSSAIPPNSHSKPNNNHHHHHHQQQQQQQSSLENRVAPIAQPVEPVLAPLPSAPLLREECKYNLACKNAWCPSSHCSPKGHPKSSMLLSFYPCELQLKCTDPECLKAHVSPQQADPKASIKVNSAASKPSGPSMTPAGRGALPGGGTPTNGKAIPCRFGSQCTRSDCVFSHPWIVNSTGGAERPSNNDDIGTPAGPKNSFGAAGVPCKFGLQCSRPDCFYQHPSSHRGPSKNISKSFINQQQQQQPTSKLPSDPSSGPSSSSLLAGGGIGGGLAGTEKLSPSKKFSAPIDKQSASNNPAVPSSTTTASTAPQLAPSDPAPANSPQTQATQEPLVSTHDGDPNPTTSSTAAPSIQPAPSTPIPA</sequence>
<dbReference type="InterPro" id="IPR043094">
    <property type="entry name" value="Nab2/ZC3H14_N_sf"/>
</dbReference>
<feature type="region of interest" description="Disordered" evidence="8">
    <location>
        <begin position="587"/>
        <end position="606"/>
    </location>
</feature>
<dbReference type="Proteomes" id="UP000008783">
    <property type="component" value="Unassembled WGS sequence"/>
</dbReference>
<evidence type="ECO:0000256" key="7">
    <source>
        <dbReference type="ARBA" id="ARBA00023242"/>
    </source>
</evidence>
<feature type="compositionally biased region" description="Polar residues" evidence="8">
    <location>
        <begin position="530"/>
        <end position="542"/>
    </location>
</feature>
<feature type="region of interest" description="Disordered" evidence="8">
    <location>
        <begin position="291"/>
        <end position="442"/>
    </location>
</feature>
<dbReference type="RefSeq" id="XP_003323937.1">
    <property type="nucleotide sequence ID" value="XM_003323889.2"/>
</dbReference>
<accession>E3K5U7</accession>
<evidence type="ECO:0000256" key="3">
    <source>
        <dbReference type="ARBA" id="ARBA00022723"/>
    </source>
</evidence>
<dbReference type="GO" id="GO:0005634">
    <property type="term" value="C:nucleus"/>
    <property type="evidence" value="ECO:0000318"/>
    <property type="project" value="GO_Central"/>
</dbReference>
<dbReference type="Gene3D" id="4.10.1000.40">
    <property type="match status" value="3"/>
</dbReference>
<evidence type="ECO:0008006" key="11">
    <source>
        <dbReference type="Google" id="ProtNLM"/>
    </source>
</evidence>
<keyword evidence="10" id="KW-1185">Reference proteome</keyword>
<feature type="compositionally biased region" description="Low complexity" evidence="8">
    <location>
        <begin position="173"/>
        <end position="187"/>
    </location>
</feature>
<comment type="similarity">
    <text evidence="2">Belongs to the ZC3H14 family.</text>
</comment>
<keyword evidence="5" id="KW-0863">Zinc-finger</keyword>
<feature type="region of interest" description="Disordered" evidence="8">
    <location>
        <begin position="631"/>
        <end position="772"/>
    </location>
</feature>
<feature type="region of interest" description="Disordered" evidence="8">
    <location>
        <begin position="519"/>
        <end position="557"/>
    </location>
</feature>
<feature type="compositionally biased region" description="Low complexity" evidence="8">
    <location>
        <begin position="400"/>
        <end position="423"/>
    </location>
</feature>
<keyword evidence="4" id="KW-0677">Repeat</keyword>
<feature type="compositionally biased region" description="Polar residues" evidence="8">
    <location>
        <begin position="85"/>
        <end position="107"/>
    </location>
</feature>
<reference key="1">
    <citation type="submission" date="2007-01" db="EMBL/GenBank/DDBJ databases">
        <title>The Genome Sequence of Puccinia graminis f. sp. tritici Strain CRL 75-36-700-3.</title>
        <authorList>
            <consortium name="The Broad Institute Genome Sequencing Platform"/>
            <person name="Birren B."/>
            <person name="Lander E."/>
            <person name="Galagan J."/>
            <person name="Nusbaum C."/>
            <person name="Devon K."/>
            <person name="Cuomo C."/>
            <person name="Jaffe D."/>
            <person name="Butler J."/>
            <person name="Alvarez P."/>
            <person name="Gnerre S."/>
            <person name="Grabherr M."/>
            <person name="Mauceli E."/>
            <person name="Brockman W."/>
            <person name="Young S."/>
            <person name="LaButti K."/>
            <person name="Sykes S."/>
            <person name="DeCaprio D."/>
            <person name="Crawford M."/>
            <person name="Koehrsen M."/>
            <person name="Engels R."/>
            <person name="Montgomery P."/>
            <person name="Pearson M."/>
            <person name="Howarth C."/>
            <person name="Larson L."/>
            <person name="White J."/>
            <person name="Zeng Q."/>
            <person name="Kodira C."/>
            <person name="Yandava C."/>
            <person name="Alvarado L."/>
            <person name="O'Leary S."/>
            <person name="Szabo L."/>
            <person name="Dean R."/>
            <person name="Schein J."/>
        </authorList>
    </citation>
    <scope>NUCLEOTIDE SEQUENCE</scope>
    <source>
        <strain>CRL 75-36-700-3</strain>
    </source>
</reference>
<dbReference type="STRING" id="418459.E3K5U7"/>
<evidence type="ECO:0000256" key="6">
    <source>
        <dbReference type="ARBA" id="ARBA00022833"/>
    </source>
</evidence>
<dbReference type="GO" id="GO:0005737">
    <property type="term" value="C:cytoplasm"/>
    <property type="evidence" value="ECO:0000318"/>
    <property type="project" value="GO_Central"/>
</dbReference>
<evidence type="ECO:0000256" key="8">
    <source>
        <dbReference type="SAM" id="MobiDB-lite"/>
    </source>
</evidence>
<evidence type="ECO:0000256" key="1">
    <source>
        <dbReference type="ARBA" id="ARBA00004123"/>
    </source>
</evidence>
<organism evidence="9 10">
    <name type="scientific">Puccinia graminis f. sp. tritici (strain CRL 75-36-700-3 / race SCCL)</name>
    <name type="common">Black stem rust fungus</name>
    <dbReference type="NCBI Taxonomy" id="418459"/>
    <lineage>
        <taxon>Eukaryota</taxon>
        <taxon>Fungi</taxon>
        <taxon>Dikarya</taxon>
        <taxon>Basidiomycota</taxon>
        <taxon>Pucciniomycotina</taxon>
        <taxon>Pucciniomycetes</taxon>
        <taxon>Pucciniales</taxon>
        <taxon>Pucciniaceae</taxon>
        <taxon>Puccinia</taxon>
    </lineage>
</organism>
<keyword evidence="3" id="KW-0479">Metal-binding</keyword>
<dbReference type="KEGG" id="pgr:PGTG_05839"/>
<keyword evidence="6" id="KW-0862">Zinc</keyword>
<gene>
    <name evidence="9" type="ORF">PGTG_05839</name>
</gene>
<feature type="compositionally biased region" description="Low complexity" evidence="8">
    <location>
        <begin position="108"/>
        <end position="117"/>
    </location>
</feature>
<dbReference type="GO" id="GO:0043488">
    <property type="term" value="P:regulation of mRNA stability"/>
    <property type="evidence" value="ECO:0000318"/>
    <property type="project" value="GO_Central"/>
</dbReference>
<feature type="compositionally biased region" description="Low complexity" evidence="8">
    <location>
        <begin position="349"/>
        <end position="358"/>
    </location>
</feature>
<keyword evidence="7" id="KW-0539">Nucleus</keyword>
<dbReference type="Pfam" id="PF14608">
    <property type="entry name" value="zf-CCCH_2"/>
    <property type="match status" value="2"/>
</dbReference>
<protein>
    <recommendedName>
        <fullName evidence="11">C3H1-type domain-containing protein</fullName>
    </recommendedName>
</protein>
<dbReference type="VEuPathDB" id="FungiDB:PGTG_05839"/>
<dbReference type="eggNOG" id="KOG3702">
    <property type="taxonomic scope" value="Eukaryota"/>
</dbReference>
<feature type="compositionally biased region" description="Low complexity" evidence="8">
    <location>
        <begin position="649"/>
        <end position="673"/>
    </location>
</feature>
<evidence type="ECO:0000256" key="4">
    <source>
        <dbReference type="ARBA" id="ARBA00022737"/>
    </source>
</evidence>
<comment type="subcellular location">
    <subcellularLocation>
        <location evidence="1">Nucleus</location>
    </subcellularLocation>
</comment>
<feature type="region of interest" description="Disordered" evidence="8">
    <location>
        <begin position="85"/>
        <end position="273"/>
    </location>
</feature>
<dbReference type="FunFam" id="1.10.340.40:FF:000003">
    <property type="entry name" value="Uncharacterized protein"/>
    <property type="match status" value="1"/>
</dbReference>
<feature type="compositionally biased region" description="Basic and acidic residues" evidence="8">
    <location>
        <begin position="237"/>
        <end position="257"/>
    </location>
</feature>
<evidence type="ECO:0000313" key="10">
    <source>
        <dbReference type="Proteomes" id="UP000008783"/>
    </source>
</evidence>
<feature type="compositionally biased region" description="Basic and acidic residues" evidence="8">
    <location>
        <begin position="211"/>
        <end position="225"/>
    </location>
</feature>
<feature type="compositionally biased region" description="Polar residues" evidence="8">
    <location>
        <begin position="751"/>
        <end position="760"/>
    </location>
</feature>
<reference evidence="10" key="2">
    <citation type="journal article" date="2011" name="Proc. Natl. Acad. Sci. U.S.A.">
        <title>Obligate biotrophy features unraveled by the genomic analysis of rust fungi.</title>
        <authorList>
            <person name="Duplessis S."/>
            <person name="Cuomo C.A."/>
            <person name="Lin Y.-C."/>
            <person name="Aerts A."/>
            <person name="Tisserant E."/>
            <person name="Veneault-Fourrey C."/>
            <person name="Joly D.L."/>
            <person name="Hacquard S."/>
            <person name="Amselem J."/>
            <person name="Cantarel B.L."/>
            <person name="Chiu R."/>
            <person name="Coutinho P.M."/>
            <person name="Feau N."/>
            <person name="Field M."/>
            <person name="Frey P."/>
            <person name="Gelhaye E."/>
            <person name="Goldberg J."/>
            <person name="Grabherr M.G."/>
            <person name="Kodira C.D."/>
            <person name="Kohler A."/>
            <person name="Kuees U."/>
            <person name="Lindquist E.A."/>
            <person name="Lucas S.M."/>
            <person name="Mago R."/>
            <person name="Mauceli E."/>
            <person name="Morin E."/>
            <person name="Murat C."/>
            <person name="Pangilinan J.L."/>
            <person name="Park R."/>
            <person name="Pearson M."/>
            <person name="Quesneville H."/>
            <person name="Rouhier N."/>
            <person name="Sakthikumar S."/>
            <person name="Salamov A.A."/>
            <person name="Schmutz J."/>
            <person name="Selles B."/>
            <person name="Shapiro H."/>
            <person name="Tanguay P."/>
            <person name="Tuskan G.A."/>
            <person name="Henrissat B."/>
            <person name="Van de Peer Y."/>
            <person name="Rouze P."/>
            <person name="Ellis J.G."/>
            <person name="Dodds P.N."/>
            <person name="Schein J.E."/>
            <person name="Zhong S."/>
            <person name="Hamelin R.C."/>
            <person name="Grigoriev I.V."/>
            <person name="Szabo L.J."/>
            <person name="Martin F."/>
        </authorList>
    </citation>
    <scope>NUCLEOTIDE SEQUENCE [LARGE SCALE GENOMIC DNA]</scope>
    <source>
        <strain evidence="10">CRL 75-36-700-3 / race SCCL</strain>
    </source>
</reference>
<proteinExistence type="inferred from homology"/>
<dbReference type="GO" id="GO:0008143">
    <property type="term" value="F:poly(A) binding"/>
    <property type="evidence" value="ECO:0000318"/>
    <property type="project" value="GO_Central"/>
</dbReference>
<dbReference type="InterPro" id="IPR040366">
    <property type="entry name" value="Nab2/ZC3H14"/>
</dbReference>
<dbReference type="InParanoid" id="E3K5U7"/>